<dbReference type="InParanoid" id="A0A2R5GRZ5"/>
<feature type="modified residue" description="N6-(pyridoxal phosphate)lysine" evidence="5">
    <location>
        <position position="56"/>
    </location>
</feature>
<dbReference type="OrthoDB" id="5034579at2759"/>
<keyword evidence="2" id="KW-0210">Decarboxylase</keyword>
<dbReference type="CDD" id="cd06828">
    <property type="entry name" value="PLPDE_III_DapDC"/>
    <property type="match status" value="1"/>
</dbReference>
<dbReference type="FunFam" id="3.20.20.10:FF:000003">
    <property type="entry name" value="Diaminopimelate decarboxylase"/>
    <property type="match status" value="1"/>
</dbReference>
<dbReference type="Gene3D" id="3.20.20.10">
    <property type="entry name" value="Alanine racemase"/>
    <property type="match status" value="1"/>
</dbReference>
<evidence type="ECO:0000256" key="2">
    <source>
        <dbReference type="ARBA" id="ARBA00022793"/>
    </source>
</evidence>
<dbReference type="SUPFAM" id="SSF51419">
    <property type="entry name" value="PLP-binding barrel"/>
    <property type="match status" value="1"/>
</dbReference>
<keyword evidence="4" id="KW-0456">Lyase</keyword>
<sequence>MPRPSPVSVKRLEELVEKYGTPLQLYDGDAIVENARALLKNFRSEFPSFKQFFAVKALPNPAILKLLVNEGFGLDCSSTSELYIAKKLGVPGEMTMYTSNYTSKKDLGIAFDQGAIVNLDDVSLVDAMVEARGKCPDLISFRLNPGLGRTDSETASNVLGGPNAKFGVPPFQIVEAYRKAKEAGATRFGIHMMTGSCVLNEDYWMDTVSVLLDTMDKLHKELDITFEFCNLGGGLGVAYKPDQAQVDVPSLVAKLKAKFESAMPEAFKDKWPNLYMENGRYITGPYGFLVARCQAIKNSYETYYGLDACMANLMRPGMYNSYHHIYIPTAEERGTEEKEANVVGTLCENNDWFAKKRLLPQAQVGDLFVIADTGAHSHSMGFQYNGKLRAPEVLLRNAGADDALIREGETIEGLFANTHMPEDLAN</sequence>
<dbReference type="PROSITE" id="PS00878">
    <property type="entry name" value="ODR_DC_2_1"/>
    <property type="match status" value="1"/>
</dbReference>
<dbReference type="InterPro" id="IPR009006">
    <property type="entry name" value="Ala_racemase/Decarboxylase_C"/>
</dbReference>
<evidence type="ECO:0000313" key="10">
    <source>
        <dbReference type="Proteomes" id="UP000241890"/>
    </source>
</evidence>
<evidence type="ECO:0000256" key="3">
    <source>
        <dbReference type="ARBA" id="ARBA00022898"/>
    </source>
</evidence>
<dbReference type="InterPro" id="IPR029066">
    <property type="entry name" value="PLP-binding_barrel"/>
</dbReference>
<dbReference type="PANTHER" id="PTHR43727">
    <property type="entry name" value="DIAMINOPIMELATE DECARBOXYLASE"/>
    <property type="match status" value="1"/>
</dbReference>
<dbReference type="AlphaFoldDB" id="A0A2R5GRZ5"/>
<dbReference type="GO" id="GO:0009089">
    <property type="term" value="P:lysine biosynthetic process via diaminopimelate"/>
    <property type="evidence" value="ECO:0007669"/>
    <property type="project" value="InterPro"/>
</dbReference>
<evidence type="ECO:0000259" key="7">
    <source>
        <dbReference type="Pfam" id="PF00278"/>
    </source>
</evidence>
<proteinExistence type="inferred from homology"/>
<dbReference type="Proteomes" id="UP000241890">
    <property type="component" value="Unassembled WGS sequence"/>
</dbReference>
<dbReference type="InterPro" id="IPR022644">
    <property type="entry name" value="De-COase2_N"/>
</dbReference>
<keyword evidence="10" id="KW-1185">Reference proteome</keyword>
<dbReference type="PANTHER" id="PTHR43727:SF2">
    <property type="entry name" value="GROUP IV DECARBOXYLASE"/>
    <property type="match status" value="1"/>
</dbReference>
<dbReference type="EMBL" id="BEYU01000164">
    <property type="protein sequence ID" value="GBG33657.1"/>
    <property type="molecule type" value="Genomic_DNA"/>
</dbReference>
<evidence type="ECO:0000313" key="9">
    <source>
        <dbReference type="EMBL" id="GBG33657.1"/>
    </source>
</evidence>
<evidence type="ECO:0000259" key="8">
    <source>
        <dbReference type="Pfam" id="PF02784"/>
    </source>
</evidence>
<dbReference type="SUPFAM" id="SSF50621">
    <property type="entry name" value="Alanine racemase C-terminal domain-like"/>
    <property type="match status" value="1"/>
</dbReference>
<protein>
    <submittedName>
        <fullName evidence="9">Diaminopimelate decarboxylase</fullName>
    </submittedName>
</protein>
<dbReference type="PRINTS" id="PR01179">
    <property type="entry name" value="ODADCRBXLASE"/>
</dbReference>
<dbReference type="InterPro" id="IPR022643">
    <property type="entry name" value="De-COase2_C"/>
</dbReference>
<dbReference type="Gene3D" id="2.40.37.10">
    <property type="entry name" value="Lyase, Ornithine Decarboxylase, Chain A, domain 1"/>
    <property type="match status" value="1"/>
</dbReference>
<dbReference type="InterPro" id="IPR002986">
    <property type="entry name" value="DAP_deCOOHase_LysA"/>
</dbReference>
<evidence type="ECO:0000256" key="5">
    <source>
        <dbReference type="PIRSR" id="PIRSR600183-50"/>
    </source>
</evidence>
<feature type="domain" description="Orn/DAP/Arg decarboxylase 2 N-terminal" evidence="8">
    <location>
        <begin position="37"/>
        <end position="283"/>
    </location>
</feature>
<dbReference type="InterPro" id="IPR022653">
    <property type="entry name" value="De-COase2_pyr-phos_BS"/>
</dbReference>
<evidence type="ECO:0000256" key="1">
    <source>
        <dbReference type="ARBA" id="ARBA00001933"/>
    </source>
</evidence>
<dbReference type="GO" id="GO:0008836">
    <property type="term" value="F:diaminopimelate decarboxylase activity"/>
    <property type="evidence" value="ECO:0007669"/>
    <property type="project" value="InterPro"/>
</dbReference>
<gene>
    <name evidence="9" type="ORF">FCC1311_098802</name>
</gene>
<name>A0A2R5GRZ5_9STRA</name>
<dbReference type="InterPro" id="IPR000183">
    <property type="entry name" value="Orn/DAP/Arg_de-COase"/>
</dbReference>
<accession>A0A2R5GRZ5</accession>
<dbReference type="PRINTS" id="PR01181">
    <property type="entry name" value="DAPDCRBXLASE"/>
</dbReference>
<feature type="domain" description="Orn/DAP/Arg decarboxylase 2 C-terminal" evidence="7">
    <location>
        <begin position="285"/>
        <end position="374"/>
    </location>
</feature>
<evidence type="ECO:0000256" key="4">
    <source>
        <dbReference type="ARBA" id="ARBA00023239"/>
    </source>
</evidence>
<comment type="cofactor">
    <cofactor evidence="1 5">
        <name>pyridoxal 5'-phosphate</name>
        <dbReference type="ChEBI" id="CHEBI:597326"/>
    </cofactor>
</comment>
<reference evidence="9 10" key="1">
    <citation type="submission" date="2017-12" db="EMBL/GenBank/DDBJ databases">
        <title>Sequencing, de novo assembly and annotation of complete genome of a new Thraustochytrid species, strain FCC1311.</title>
        <authorList>
            <person name="Sedici K."/>
            <person name="Godart F."/>
            <person name="Aiese Cigliano R."/>
            <person name="Sanseverino W."/>
            <person name="Barakat M."/>
            <person name="Ortet P."/>
            <person name="Marechal E."/>
            <person name="Cagnac O."/>
            <person name="Amato A."/>
        </authorList>
    </citation>
    <scope>NUCLEOTIDE SEQUENCE [LARGE SCALE GENOMIC DNA]</scope>
</reference>
<organism evidence="9 10">
    <name type="scientific">Hondaea fermentalgiana</name>
    <dbReference type="NCBI Taxonomy" id="2315210"/>
    <lineage>
        <taxon>Eukaryota</taxon>
        <taxon>Sar</taxon>
        <taxon>Stramenopiles</taxon>
        <taxon>Bigyra</taxon>
        <taxon>Labyrinthulomycetes</taxon>
        <taxon>Thraustochytrida</taxon>
        <taxon>Thraustochytriidae</taxon>
        <taxon>Hondaea</taxon>
    </lineage>
</organism>
<dbReference type="Pfam" id="PF00278">
    <property type="entry name" value="Orn_DAP_Arg_deC"/>
    <property type="match status" value="1"/>
</dbReference>
<feature type="active site" description="Proton donor" evidence="5">
    <location>
        <position position="347"/>
    </location>
</feature>
<comment type="similarity">
    <text evidence="6">Belongs to the Orn/Lys/Arg decarboxylase class-II family.</text>
</comment>
<evidence type="ECO:0000256" key="6">
    <source>
        <dbReference type="RuleBase" id="RU003737"/>
    </source>
</evidence>
<dbReference type="Pfam" id="PF02784">
    <property type="entry name" value="Orn_Arg_deC_N"/>
    <property type="match status" value="1"/>
</dbReference>
<keyword evidence="3 5" id="KW-0663">Pyridoxal phosphate</keyword>
<comment type="caution">
    <text evidence="9">The sequence shown here is derived from an EMBL/GenBank/DDBJ whole genome shotgun (WGS) entry which is preliminary data.</text>
</comment>